<organism evidence="1 2">
    <name type="scientific">Macroventuria anomochaeta</name>
    <dbReference type="NCBI Taxonomy" id="301207"/>
    <lineage>
        <taxon>Eukaryota</taxon>
        <taxon>Fungi</taxon>
        <taxon>Dikarya</taxon>
        <taxon>Ascomycota</taxon>
        <taxon>Pezizomycotina</taxon>
        <taxon>Dothideomycetes</taxon>
        <taxon>Pleosporomycetidae</taxon>
        <taxon>Pleosporales</taxon>
        <taxon>Pleosporineae</taxon>
        <taxon>Didymellaceae</taxon>
        <taxon>Macroventuria</taxon>
    </lineage>
</organism>
<evidence type="ECO:0000313" key="1">
    <source>
        <dbReference type="EMBL" id="KAF2631602.1"/>
    </source>
</evidence>
<dbReference type="Proteomes" id="UP000799754">
    <property type="component" value="Unassembled WGS sequence"/>
</dbReference>
<protein>
    <submittedName>
        <fullName evidence="1">Uncharacterized protein</fullName>
    </submittedName>
</protein>
<proteinExistence type="predicted"/>
<keyword evidence="2" id="KW-1185">Reference proteome</keyword>
<evidence type="ECO:0000313" key="2">
    <source>
        <dbReference type="Proteomes" id="UP000799754"/>
    </source>
</evidence>
<accession>A0ACB6SDN7</accession>
<dbReference type="EMBL" id="MU006704">
    <property type="protein sequence ID" value="KAF2631602.1"/>
    <property type="molecule type" value="Genomic_DNA"/>
</dbReference>
<gene>
    <name evidence="1" type="ORF">BU25DRAFT_455040</name>
</gene>
<sequence>MSQTNAPKLSSSFYDELLTTGAFSDIELDLGEDEIVKAHSTSLMPKSTWFAEQYPGKKRLKLKTPSDRIMEHF</sequence>
<comment type="caution">
    <text evidence="1">The sequence shown here is derived from an EMBL/GenBank/DDBJ whole genome shotgun (WGS) entry which is preliminary data.</text>
</comment>
<reference evidence="1" key="1">
    <citation type="journal article" date="2020" name="Stud. Mycol.">
        <title>101 Dothideomycetes genomes: a test case for predicting lifestyles and emergence of pathogens.</title>
        <authorList>
            <person name="Haridas S."/>
            <person name="Albert R."/>
            <person name="Binder M."/>
            <person name="Bloem J."/>
            <person name="Labutti K."/>
            <person name="Salamov A."/>
            <person name="Andreopoulos B."/>
            <person name="Baker S."/>
            <person name="Barry K."/>
            <person name="Bills G."/>
            <person name="Bluhm B."/>
            <person name="Cannon C."/>
            <person name="Castanera R."/>
            <person name="Culley D."/>
            <person name="Daum C."/>
            <person name="Ezra D."/>
            <person name="Gonzalez J."/>
            <person name="Henrissat B."/>
            <person name="Kuo A."/>
            <person name="Liang C."/>
            <person name="Lipzen A."/>
            <person name="Lutzoni F."/>
            <person name="Magnuson J."/>
            <person name="Mondo S."/>
            <person name="Nolan M."/>
            <person name="Ohm R."/>
            <person name="Pangilinan J."/>
            <person name="Park H.-J."/>
            <person name="Ramirez L."/>
            <person name="Alfaro M."/>
            <person name="Sun H."/>
            <person name="Tritt A."/>
            <person name="Yoshinaga Y."/>
            <person name="Zwiers L.-H."/>
            <person name="Turgeon B."/>
            <person name="Goodwin S."/>
            <person name="Spatafora J."/>
            <person name="Crous P."/>
            <person name="Grigoriev I."/>
        </authorList>
    </citation>
    <scope>NUCLEOTIDE SEQUENCE</scope>
    <source>
        <strain evidence="1">CBS 525.71</strain>
    </source>
</reference>
<name>A0ACB6SDN7_9PLEO</name>